<dbReference type="EMBL" id="KN847319">
    <property type="protein sequence ID" value="KIW56283.1"/>
    <property type="molecule type" value="Genomic_DNA"/>
</dbReference>
<proteinExistence type="predicted"/>
<evidence type="ECO:0000313" key="1">
    <source>
        <dbReference type="EMBL" id="KIW56283.1"/>
    </source>
</evidence>
<evidence type="ECO:0000313" key="2">
    <source>
        <dbReference type="Proteomes" id="UP000054342"/>
    </source>
</evidence>
<organism evidence="1 2">
    <name type="scientific">Exophiala xenobiotica</name>
    <dbReference type="NCBI Taxonomy" id="348802"/>
    <lineage>
        <taxon>Eukaryota</taxon>
        <taxon>Fungi</taxon>
        <taxon>Dikarya</taxon>
        <taxon>Ascomycota</taxon>
        <taxon>Pezizomycotina</taxon>
        <taxon>Eurotiomycetes</taxon>
        <taxon>Chaetothyriomycetidae</taxon>
        <taxon>Chaetothyriales</taxon>
        <taxon>Herpotrichiellaceae</taxon>
        <taxon>Exophiala</taxon>
    </lineage>
</organism>
<gene>
    <name evidence="1" type="ORF">PV05_04953</name>
</gene>
<accession>A0A0D2ELF6</accession>
<dbReference type="AlphaFoldDB" id="A0A0D2ELF6"/>
<dbReference type="HOGENOM" id="CLU_1875465_0_0_1"/>
<protein>
    <submittedName>
        <fullName evidence="1">Uncharacterized protein</fullName>
    </submittedName>
</protein>
<dbReference type="Proteomes" id="UP000054342">
    <property type="component" value="Unassembled WGS sequence"/>
</dbReference>
<dbReference type="GeneID" id="25326861"/>
<dbReference type="RefSeq" id="XP_013316867.1">
    <property type="nucleotide sequence ID" value="XM_013461413.1"/>
</dbReference>
<reference evidence="1 2" key="1">
    <citation type="submission" date="2015-01" db="EMBL/GenBank/DDBJ databases">
        <title>The Genome Sequence of Exophiala xenobiotica CBS118157.</title>
        <authorList>
            <consortium name="The Broad Institute Genomics Platform"/>
            <person name="Cuomo C."/>
            <person name="de Hoog S."/>
            <person name="Gorbushina A."/>
            <person name="Stielow B."/>
            <person name="Teixiera M."/>
            <person name="Abouelleil A."/>
            <person name="Chapman S.B."/>
            <person name="Priest M."/>
            <person name="Young S.K."/>
            <person name="Wortman J."/>
            <person name="Nusbaum C."/>
            <person name="Birren B."/>
        </authorList>
    </citation>
    <scope>NUCLEOTIDE SEQUENCE [LARGE SCALE GENOMIC DNA]</scope>
    <source>
        <strain evidence="1 2">CBS 118157</strain>
    </source>
</reference>
<name>A0A0D2ELF6_9EURO</name>
<keyword evidence="2" id="KW-1185">Reference proteome</keyword>
<sequence length="136" mass="15910">MLIGRRTSIKEQTYILFTTPHCYLGQTSQLVRLRKSRQWLRVLFHCRRLRRRPIYGIEDRTCQVANVNVENSRHMRNGIKIIGTGASSFPVQCHRQAWCLTARYSVYDILGLVRGKGTLTRWGIHWDNHRLCDGIG</sequence>